<organism evidence="1 2">
    <name type="scientific">Ignicoccus pacificus DSM 13166</name>
    <dbReference type="NCBI Taxonomy" id="940294"/>
    <lineage>
        <taxon>Archaea</taxon>
        <taxon>Thermoproteota</taxon>
        <taxon>Thermoprotei</taxon>
        <taxon>Desulfurococcales</taxon>
        <taxon>Desulfurococcaceae</taxon>
        <taxon>Ignicoccus</taxon>
    </lineage>
</organism>
<dbReference type="EMBL" id="CP006868">
    <property type="protein sequence ID" value="UXD21729.1"/>
    <property type="molecule type" value="Genomic_DNA"/>
</dbReference>
<name>A0A977K9X0_9CREN</name>
<protein>
    <submittedName>
        <fullName evidence="1">Uncharacterized protein</fullName>
    </submittedName>
</protein>
<reference evidence="1" key="1">
    <citation type="submission" date="2013-11" db="EMBL/GenBank/DDBJ databases">
        <title>Comparative genomics of Ignicoccus.</title>
        <authorList>
            <person name="Podar M."/>
        </authorList>
    </citation>
    <scope>NUCLEOTIDE SEQUENCE</scope>
    <source>
        <strain evidence="1">DSM 13166</strain>
    </source>
</reference>
<evidence type="ECO:0000313" key="2">
    <source>
        <dbReference type="Proteomes" id="UP001063698"/>
    </source>
</evidence>
<gene>
    <name evidence="1" type="ORF">IPA_07295</name>
</gene>
<dbReference type="KEGG" id="ipc:IPA_07295"/>
<proteinExistence type="predicted"/>
<keyword evidence="2" id="KW-1185">Reference proteome</keyword>
<accession>A0A977K9X0</accession>
<evidence type="ECO:0000313" key="1">
    <source>
        <dbReference type="EMBL" id="UXD21729.1"/>
    </source>
</evidence>
<dbReference type="AlphaFoldDB" id="A0A977K9X0"/>
<sequence length="87" mass="10029">MESIKVSRRAKRRLEEMQARLTLETGRKVKLVELIDAIVDVASEDLEKLKVRLGLWRPLESAEEVLEELSFEGPEKSSEEVDEVLYS</sequence>
<dbReference type="Proteomes" id="UP001063698">
    <property type="component" value="Chromosome"/>
</dbReference>